<gene>
    <name evidence="2" type="ORF">LCGC14_1535890</name>
</gene>
<evidence type="ECO:0000313" key="2">
    <source>
        <dbReference type="EMBL" id="KKM61023.1"/>
    </source>
</evidence>
<reference evidence="2" key="1">
    <citation type="journal article" date="2015" name="Nature">
        <title>Complex archaea that bridge the gap between prokaryotes and eukaryotes.</title>
        <authorList>
            <person name="Spang A."/>
            <person name="Saw J.H."/>
            <person name="Jorgensen S.L."/>
            <person name="Zaremba-Niedzwiedzka K."/>
            <person name="Martijn J."/>
            <person name="Lind A.E."/>
            <person name="van Eijk R."/>
            <person name="Schleper C."/>
            <person name="Guy L."/>
            <person name="Ettema T.J."/>
        </authorList>
    </citation>
    <scope>NUCLEOTIDE SEQUENCE</scope>
</reference>
<dbReference type="AlphaFoldDB" id="A0A0F9IUL8"/>
<feature type="transmembrane region" description="Helical" evidence="1">
    <location>
        <begin position="101"/>
        <end position="119"/>
    </location>
</feature>
<keyword evidence="1" id="KW-0472">Membrane</keyword>
<keyword evidence="1" id="KW-0812">Transmembrane</keyword>
<evidence type="ECO:0000256" key="1">
    <source>
        <dbReference type="SAM" id="Phobius"/>
    </source>
</evidence>
<name>A0A0F9IUL8_9ZZZZ</name>
<protein>
    <submittedName>
        <fullName evidence="2">Uncharacterized protein</fullName>
    </submittedName>
</protein>
<organism evidence="2">
    <name type="scientific">marine sediment metagenome</name>
    <dbReference type="NCBI Taxonomy" id="412755"/>
    <lineage>
        <taxon>unclassified sequences</taxon>
        <taxon>metagenomes</taxon>
        <taxon>ecological metagenomes</taxon>
    </lineage>
</organism>
<keyword evidence="1" id="KW-1133">Transmembrane helix</keyword>
<comment type="caution">
    <text evidence="2">The sequence shown here is derived from an EMBL/GenBank/DDBJ whole genome shotgun (WGS) entry which is preliminary data.</text>
</comment>
<sequence length="120" mass="13905">MLEKETVVKVQRFLKEANDVDVTANEIEVGLSRKERRQMGLTMFGIYRAVRQLQCELPWDKDAPLKLIAMDVAMVLADHPDYVGAWDEKLPELDWEAVLDFIIKMLPIILKLIAIFMVFI</sequence>
<accession>A0A0F9IUL8</accession>
<proteinExistence type="predicted"/>
<dbReference type="EMBL" id="LAZR01011567">
    <property type="protein sequence ID" value="KKM61023.1"/>
    <property type="molecule type" value="Genomic_DNA"/>
</dbReference>